<dbReference type="PANTHER" id="PTHR34387">
    <property type="entry name" value="SLR1258 PROTEIN"/>
    <property type="match status" value="1"/>
</dbReference>
<feature type="signal peptide" evidence="1">
    <location>
        <begin position="1"/>
        <end position="20"/>
    </location>
</feature>
<evidence type="ECO:0000256" key="1">
    <source>
        <dbReference type="SAM" id="SignalP"/>
    </source>
</evidence>
<dbReference type="PANTHER" id="PTHR34387:SF2">
    <property type="entry name" value="SLR1258 PROTEIN"/>
    <property type="match status" value="1"/>
</dbReference>
<name>A0ABT2CRD6_9BURK</name>
<dbReference type="Pfam" id="PF04402">
    <property type="entry name" value="SIMPL"/>
    <property type="match status" value="1"/>
</dbReference>
<sequence length="251" mass="27071">MSPKKLVLILSLAAAMSAHAQTGPSTSGTTVFIPATGEVTHANDEATVMFSIEEQDKDKAAAASRVNRKMKEGMDIIRSADPGAQLKTLGYYTYPVYPEQPRPLPVQGAPRPLVPVGWRVGQQLQVKTRNLAALEKTAAAAQKVLALNGLSFGLARDTMKRLDDQRIAEAYKNLNERLASIARAMGRNPADAVLDTVDLEGAGNVRPPMMDAAAPMMYSRAAKVQQDVAEPSFEPGETTLQMHLTGKVKFK</sequence>
<evidence type="ECO:0000313" key="2">
    <source>
        <dbReference type="EMBL" id="MCS0656533.1"/>
    </source>
</evidence>
<dbReference type="Gene3D" id="3.30.70.2970">
    <property type="entry name" value="Protein of unknown function (DUF541), domain 2"/>
    <property type="match status" value="1"/>
</dbReference>
<dbReference type="RefSeq" id="WP_258809721.1">
    <property type="nucleotide sequence ID" value="NZ_JANUGU010000001.1"/>
</dbReference>
<dbReference type="EMBL" id="JANUGU010000001">
    <property type="protein sequence ID" value="MCS0656533.1"/>
    <property type="molecule type" value="Genomic_DNA"/>
</dbReference>
<comment type="caution">
    <text evidence="2">The sequence shown here is derived from an EMBL/GenBank/DDBJ whole genome shotgun (WGS) entry which is preliminary data.</text>
</comment>
<organism evidence="2 3">
    <name type="scientific">Massilia terrae</name>
    <dbReference type="NCBI Taxonomy" id="1811224"/>
    <lineage>
        <taxon>Bacteria</taxon>
        <taxon>Pseudomonadati</taxon>
        <taxon>Pseudomonadota</taxon>
        <taxon>Betaproteobacteria</taxon>
        <taxon>Burkholderiales</taxon>
        <taxon>Oxalobacteraceae</taxon>
        <taxon>Telluria group</taxon>
        <taxon>Massilia</taxon>
    </lineage>
</organism>
<protein>
    <submittedName>
        <fullName evidence="2">SIMPL domain-containing protein</fullName>
    </submittedName>
</protein>
<dbReference type="InterPro" id="IPR007497">
    <property type="entry name" value="SIMPL/DUF541"/>
</dbReference>
<proteinExistence type="predicted"/>
<dbReference type="Gene3D" id="3.30.110.170">
    <property type="entry name" value="Protein of unknown function (DUF541), domain 1"/>
    <property type="match status" value="1"/>
</dbReference>
<keyword evidence="3" id="KW-1185">Reference proteome</keyword>
<dbReference type="InterPro" id="IPR052022">
    <property type="entry name" value="26kDa_periplasmic_antigen"/>
</dbReference>
<dbReference type="Proteomes" id="UP001204621">
    <property type="component" value="Unassembled WGS sequence"/>
</dbReference>
<evidence type="ECO:0000313" key="3">
    <source>
        <dbReference type="Proteomes" id="UP001204621"/>
    </source>
</evidence>
<keyword evidence="1" id="KW-0732">Signal</keyword>
<gene>
    <name evidence="2" type="ORF">NX778_00440</name>
</gene>
<accession>A0ABT2CRD6</accession>
<reference evidence="2 3" key="1">
    <citation type="submission" date="2022-08" db="EMBL/GenBank/DDBJ databases">
        <title>Reclassification of Massilia species as members of the genera Telluria, Duganella, Pseudoduganella, Mokoshia gen. nov. and Zemynaea gen. nov. using orthogonal and non-orthogonal genome-based approaches.</title>
        <authorList>
            <person name="Bowman J.P."/>
        </authorList>
    </citation>
    <scope>NUCLEOTIDE SEQUENCE [LARGE SCALE GENOMIC DNA]</scope>
    <source>
        <strain evidence="2 3">JCM 31606</strain>
    </source>
</reference>
<feature type="chain" id="PRO_5047018605" evidence="1">
    <location>
        <begin position="21"/>
        <end position="251"/>
    </location>
</feature>